<sequence>MTDANKIDIERQKRLKQRNWALAGALVLFVVLVFVVSIVKMGGA</sequence>
<feature type="transmembrane region" description="Helical" evidence="1">
    <location>
        <begin position="20"/>
        <end position="39"/>
    </location>
</feature>
<protein>
    <recommendedName>
        <fullName evidence="4">Protoheme IX farnesyltransferase</fullName>
    </recommendedName>
</protein>
<dbReference type="Proteomes" id="UP001271769">
    <property type="component" value="Unassembled WGS sequence"/>
</dbReference>
<keyword evidence="1" id="KW-0812">Transmembrane</keyword>
<accession>A0ABU5DXT2</accession>
<reference evidence="2 3" key="1">
    <citation type="journal article" date="2013" name="Antonie Van Leeuwenhoek">
        <title>Dongia rigui sp. nov., isolated from freshwater of a large wetland in Korea.</title>
        <authorList>
            <person name="Baik K.S."/>
            <person name="Hwang Y.M."/>
            <person name="Choi J.S."/>
            <person name="Kwon J."/>
            <person name="Seong C.N."/>
        </authorList>
    </citation>
    <scope>NUCLEOTIDE SEQUENCE [LARGE SCALE GENOMIC DNA]</scope>
    <source>
        <strain evidence="2 3">04SU4-P</strain>
    </source>
</reference>
<keyword evidence="1" id="KW-0472">Membrane</keyword>
<evidence type="ECO:0008006" key="4">
    <source>
        <dbReference type="Google" id="ProtNLM"/>
    </source>
</evidence>
<keyword evidence="3" id="KW-1185">Reference proteome</keyword>
<dbReference type="RefSeq" id="WP_320499811.1">
    <property type="nucleotide sequence ID" value="NZ_JAXCLX010000001.1"/>
</dbReference>
<gene>
    <name evidence="2" type="ORF">SMD31_05590</name>
</gene>
<evidence type="ECO:0000256" key="1">
    <source>
        <dbReference type="SAM" id="Phobius"/>
    </source>
</evidence>
<organism evidence="2 3">
    <name type="scientific">Dongia rigui</name>
    <dbReference type="NCBI Taxonomy" id="940149"/>
    <lineage>
        <taxon>Bacteria</taxon>
        <taxon>Pseudomonadati</taxon>
        <taxon>Pseudomonadota</taxon>
        <taxon>Alphaproteobacteria</taxon>
        <taxon>Rhodospirillales</taxon>
        <taxon>Dongiaceae</taxon>
        <taxon>Dongia</taxon>
    </lineage>
</organism>
<evidence type="ECO:0000313" key="2">
    <source>
        <dbReference type="EMBL" id="MDY0871381.1"/>
    </source>
</evidence>
<name>A0ABU5DXT2_9PROT</name>
<dbReference type="EMBL" id="JAXCLX010000001">
    <property type="protein sequence ID" value="MDY0871381.1"/>
    <property type="molecule type" value="Genomic_DNA"/>
</dbReference>
<comment type="caution">
    <text evidence="2">The sequence shown here is derived from an EMBL/GenBank/DDBJ whole genome shotgun (WGS) entry which is preliminary data.</text>
</comment>
<keyword evidence="1" id="KW-1133">Transmembrane helix</keyword>
<proteinExistence type="predicted"/>
<evidence type="ECO:0000313" key="3">
    <source>
        <dbReference type="Proteomes" id="UP001271769"/>
    </source>
</evidence>